<dbReference type="EMBL" id="JANPWB010000009">
    <property type="protein sequence ID" value="KAJ1154073.1"/>
    <property type="molecule type" value="Genomic_DNA"/>
</dbReference>
<reference evidence="1" key="1">
    <citation type="journal article" date="2022" name="bioRxiv">
        <title>Sequencing and chromosome-scale assembly of the giantPleurodeles waltlgenome.</title>
        <authorList>
            <person name="Brown T."/>
            <person name="Elewa A."/>
            <person name="Iarovenko S."/>
            <person name="Subramanian E."/>
            <person name="Araus A.J."/>
            <person name="Petzold A."/>
            <person name="Susuki M."/>
            <person name="Suzuki K.-i.T."/>
            <person name="Hayashi T."/>
            <person name="Toyoda A."/>
            <person name="Oliveira C."/>
            <person name="Osipova E."/>
            <person name="Leigh N.D."/>
            <person name="Simon A."/>
            <person name="Yun M.H."/>
        </authorList>
    </citation>
    <scope>NUCLEOTIDE SEQUENCE</scope>
    <source>
        <strain evidence="1">20211129_DDA</strain>
        <tissue evidence="1">Liver</tissue>
    </source>
</reference>
<gene>
    <name evidence="1" type="ORF">NDU88_006830</name>
</gene>
<organism evidence="1 2">
    <name type="scientific">Pleurodeles waltl</name>
    <name type="common">Iberian ribbed newt</name>
    <dbReference type="NCBI Taxonomy" id="8319"/>
    <lineage>
        <taxon>Eukaryota</taxon>
        <taxon>Metazoa</taxon>
        <taxon>Chordata</taxon>
        <taxon>Craniata</taxon>
        <taxon>Vertebrata</taxon>
        <taxon>Euteleostomi</taxon>
        <taxon>Amphibia</taxon>
        <taxon>Batrachia</taxon>
        <taxon>Caudata</taxon>
        <taxon>Salamandroidea</taxon>
        <taxon>Salamandridae</taxon>
        <taxon>Pleurodelinae</taxon>
        <taxon>Pleurodeles</taxon>
    </lineage>
</organism>
<proteinExistence type="predicted"/>
<protein>
    <submittedName>
        <fullName evidence="1">Uncharacterized protein</fullName>
    </submittedName>
</protein>
<sequence>MCDTDSSGACKAHCKWAKRTVPRDSRTTQTGGVLGADTVHTKPTASLKMEEEVVREAKAPAEIPPVLMDQGLKAHTATILAATIKDTKESLKKRIKTVAHDVNLPREDHKK</sequence>
<evidence type="ECO:0000313" key="2">
    <source>
        <dbReference type="Proteomes" id="UP001066276"/>
    </source>
</evidence>
<accession>A0AAV7RQ28</accession>
<name>A0AAV7RQ28_PLEWA</name>
<dbReference type="AlphaFoldDB" id="A0AAV7RQ28"/>
<dbReference type="Proteomes" id="UP001066276">
    <property type="component" value="Chromosome 5"/>
</dbReference>
<comment type="caution">
    <text evidence="1">The sequence shown here is derived from an EMBL/GenBank/DDBJ whole genome shotgun (WGS) entry which is preliminary data.</text>
</comment>
<keyword evidence="2" id="KW-1185">Reference proteome</keyword>
<evidence type="ECO:0000313" key="1">
    <source>
        <dbReference type="EMBL" id="KAJ1154073.1"/>
    </source>
</evidence>